<gene>
    <name evidence="2" type="ORF">GAYE_SCF04G2515</name>
</gene>
<accession>A0AAV9IBI4</accession>
<dbReference type="InterPro" id="IPR032979">
    <property type="entry name" value="ENGase"/>
</dbReference>
<name>A0AAV9IBI4_9RHOD</name>
<evidence type="ECO:0000259" key="1">
    <source>
        <dbReference type="Pfam" id="PF03644"/>
    </source>
</evidence>
<keyword evidence="3" id="KW-1185">Reference proteome</keyword>
<dbReference type="Gene3D" id="2.60.120.260">
    <property type="entry name" value="Galactose-binding domain-like"/>
    <property type="match status" value="1"/>
</dbReference>
<proteinExistence type="predicted"/>
<dbReference type="Proteomes" id="UP001300502">
    <property type="component" value="Unassembled WGS sequence"/>
</dbReference>
<dbReference type="Gene3D" id="3.20.20.80">
    <property type="entry name" value="Glycosidases"/>
    <property type="match status" value="1"/>
</dbReference>
<dbReference type="InterPro" id="IPR005201">
    <property type="entry name" value="TIM_ENGase"/>
</dbReference>
<reference evidence="2 3" key="1">
    <citation type="submission" date="2022-07" db="EMBL/GenBank/DDBJ databases">
        <title>Genome-wide signatures of adaptation to extreme environments.</title>
        <authorList>
            <person name="Cho C.H."/>
            <person name="Yoon H.S."/>
        </authorList>
    </citation>
    <scope>NUCLEOTIDE SEQUENCE [LARGE SCALE GENOMIC DNA]</scope>
    <source>
        <strain evidence="2 3">108.79 E11</strain>
    </source>
</reference>
<feature type="domain" description="Cytosolic endo-beta-N-acetylglucosaminidase TIM barrel" evidence="1">
    <location>
        <begin position="107"/>
        <end position="343"/>
    </location>
</feature>
<dbReference type="GO" id="GO:0005829">
    <property type="term" value="C:cytosol"/>
    <property type="evidence" value="ECO:0007669"/>
    <property type="project" value="UniProtKB-SubCell"/>
</dbReference>
<dbReference type="GO" id="GO:0033925">
    <property type="term" value="F:mannosyl-glycoprotein endo-beta-N-acetylglucosaminidase activity"/>
    <property type="evidence" value="ECO:0007669"/>
    <property type="project" value="UniProtKB-EC"/>
</dbReference>
<comment type="caution">
    <text evidence="2">The sequence shown here is derived from an EMBL/GenBank/DDBJ whole genome shotgun (WGS) entry which is preliminary data.</text>
</comment>
<dbReference type="PANTHER" id="PTHR13246:SF1">
    <property type="entry name" value="CYTOSOLIC ENDO-BETA-N-ACETYLGLUCOSAMINIDASE"/>
    <property type="match status" value="1"/>
</dbReference>
<dbReference type="PANTHER" id="PTHR13246">
    <property type="entry name" value="ENDO BETA N-ACETYLGLUCOSAMINIDASE"/>
    <property type="match status" value="1"/>
</dbReference>
<evidence type="ECO:0000313" key="2">
    <source>
        <dbReference type="EMBL" id="KAK4524614.1"/>
    </source>
</evidence>
<organism evidence="2 3">
    <name type="scientific">Galdieria yellowstonensis</name>
    <dbReference type="NCBI Taxonomy" id="3028027"/>
    <lineage>
        <taxon>Eukaryota</taxon>
        <taxon>Rhodophyta</taxon>
        <taxon>Bangiophyceae</taxon>
        <taxon>Galdieriales</taxon>
        <taxon>Galdieriaceae</taxon>
        <taxon>Galdieria</taxon>
    </lineage>
</organism>
<dbReference type="Pfam" id="PF03644">
    <property type="entry name" value="Glyco_hydro_85"/>
    <property type="match status" value="1"/>
</dbReference>
<dbReference type="AlphaFoldDB" id="A0AAV9IBI4"/>
<protein>
    <recommendedName>
        <fullName evidence="1">Cytosolic endo-beta-N-acetylglucosaminidase TIM barrel domain-containing protein</fullName>
    </recommendedName>
</protein>
<evidence type="ECO:0000313" key="3">
    <source>
        <dbReference type="Proteomes" id="UP001300502"/>
    </source>
</evidence>
<dbReference type="EMBL" id="JANCYU010000024">
    <property type="protein sequence ID" value="KAK4524614.1"/>
    <property type="molecule type" value="Genomic_DNA"/>
</dbReference>
<sequence length="594" mass="68608">MASTNDTTCQPLYSIQQLLEWQPSQLAETLYSQVPLSDYAIARALEPRQRVLACHDFKGGYLEYEKQPQGITGQAASSAIHRREAFIFRHWVRIETIFDVCAYSHSSSYVDIFVYFSHHRVTIPPVGWIESAHRHGTLVLGTFIFEWEQACRELISAVGDEERRSKVAEQLVCIAKTCGFEGWLFNFEVHLPSRQYVGWIGDLLKQTCDRMKEEIGPHALVLWYDAVTVRGHLRWQNRLNEENYYYFERCDGIFTNYHWHPNDVWSSALASQGRPWDVFTGIDVFGRGTFGGGGFQSYIAAQVAKQMGTSIALFAFGWTLEGCDKDDCFEDNCFRFWEAPTNSIHSVFPPRPLWTQLDEETFWETGCGYHSFVQGQRVVSSKPYIHLRKQQLQPSYTRQHVYWDKKSHRIAPTMDATCMVRVSTDMECGYGSGCSLYFQWNKEAVMERGWIAHIIAETDIWITKDIFHCRYWLRTRTLEQARLFGIGFVTAGNGTEQVAIPRNIFSPNVINMFSDTFRWIPCVASQKVCTREQGGVWLETSLELDKEDWEKHVENSSICKVLLFIVLDRGLVNEQDGEHWLTCHLGGIQMQAKK</sequence>